<dbReference type="EMBL" id="NQMM01000026">
    <property type="protein sequence ID" value="PKQ78966.1"/>
    <property type="molecule type" value="Genomic_DNA"/>
</dbReference>
<keyword evidence="2" id="KW-1185">Reference proteome</keyword>
<accession>A0A2N3J0E9</accession>
<dbReference type="Proteomes" id="UP000233467">
    <property type="component" value="Unassembled WGS sequence"/>
</dbReference>
<reference evidence="1 2" key="1">
    <citation type="journal article" date="2017" name="Front. Microbiol.">
        <title>Strong Genomic and Phenotypic Heterogeneity in the Aeromonas sobria Species Complex.</title>
        <authorList>
            <person name="Gauthier J."/>
            <person name="Vincent A.T."/>
            <person name="Charette S.J."/>
            <person name="Derome N."/>
        </authorList>
    </citation>
    <scope>NUCLEOTIDE SEQUENCE [LARGE SCALE GENOMIC DNA]</scope>
    <source>
        <strain evidence="1 2">TM18</strain>
    </source>
</reference>
<dbReference type="AlphaFoldDB" id="A0A2N3J0E9"/>
<name>A0A2N3J0E9_AERSO</name>
<organism evidence="1 2">
    <name type="scientific">Aeromonas sobria</name>
    <dbReference type="NCBI Taxonomy" id="646"/>
    <lineage>
        <taxon>Bacteria</taxon>
        <taxon>Pseudomonadati</taxon>
        <taxon>Pseudomonadota</taxon>
        <taxon>Gammaproteobacteria</taxon>
        <taxon>Aeromonadales</taxon>
        <taxon>Aeromonadaceae</taxon>
        <taxon>Aeromonas</taxon>
    </lineage>
</organism>
<proteinExistence type="predicted"/>
<comment type="caution">
    <text evidence="1">The sequence shown here is derived from an EMBL/GenBank/DDBJ whole genome shotgun (WGS) entry which is preliminary data.</text>
</comment>
<sequence>MKDEVNNKIVLCYFYNNEILKACSFICELHFNSTLNISRVDTTRILEILEDCESPEDGHIDIPIAVHLIASQQNEEQVTSLYLDDYLDHLNVNKPSELDATDDKHIYLLHKVCNLNVLEALHTVRSIYSSSTDRLLDRMKILSKLGNKKIPEIDNEIKFLTAQYSRNLCVKNVGKGKININFDMLAEIVKDEKKVYLDSMIDIYISNKDDFLFNFEDIKNQKNTPLYNTVYEFLSAVRDVYTLDGKYGLDYQLNTKIRHNGIVPAIRSIFVSEGIICKKNDDDYLDNELFEKECKSLLWESSYSDFQSEIKALSQYIDCHIFKLKSVYMHILTNEKNDKDRLFKFPINEHDIASYLLYLDQNRTRDEYVNQALLLLKSKTNECLYVGRELISKGLPERFLLELNNLKTSLKSIHAESYISALSLVIKDMSSKLADISEWLSFSEVVGENFSLDVAIYEARVFTQTIYPKVNLNTYSTDDNKLRFDGKLLDSFVLMFILLFENATKKRKLEDSIDIAIHIKSNDNNMTISIANDYSDIDHALIKKINSEINTTEFLLKANKEKNSGLFKVKKILEIDFKCNNSIALECNDTTFTFIANFDVTHLKESSSDEDTI</sequence>
<protein>
    <submittedName>
        <fullName evidence="1">Uncharacterized protein</fullName>
    </submittedName>
</protein>
<evidence type="ECO:0000313" key="1">
    <source>
        <dbReference type="EMBL" id="PKQ78966.1"/>
    </source>
</evidence>
<evidence type="ECO:0000313" key="2">
    <source>
        <dbReference type="Proteomes" id="UP000233467"/>
    </source>
</evidence>
<gene>
    <name evidence="1" type="ORF">CJP16_09435</name>
</gene>